<reference evidence="6 7" key="1">
    <citation type="submission" date="2018-11" db="EMBL/GenBank/DDBJ databases">
        <authorList>
            <consortium name="Pathogen Informatics"/>
        </authorList>
    </citation>
    <scope>NUCLEOTIDE SEQUENCE [LARGE SCALE GENOMIC DNA]</scope>
</reference>
<keyword evidence="4 5" id="KW-0472">Membrane</keyword>
<sequence length="99" mass="10835">MIALVMLAFVFNSAIAYSVVVFTSLNRFVSTGFRSFISSLIQINEQGKMFSLIALLEGITGLLASAIYNNLYPKTLSFFPGFFYLLSAALLVIPLIILG</sequence>
<dbReference type="Proteomes" id="UP000270094">
    <property type="component" value="Unassembled WGS sequence"/>
</dbReference>
<accession>A0A3P7JVE8</accession>
<gene>
    <name evidence="6" type="ORF">SVUK_LOCUS20031</name>
</gene>
<evidence type="ECO:0000256" key="5">
    <source>
        <dbReference type="SAM" id="Phobius"/>
    </source>
</evidence>
<evidence type="ECO:0000256" key="4">
    <source>
        <dbReference type="ARBA" id="ARBA00023136"/>
    </source>
</evidence>
<name>A0A3P7JVE8_STRVU</name>
<proteinExistence type="predicted"/>
<evidence type="ECO:0000313" key="6">
    <source>
        <dbReference type="EMBL" id="VDM85033.1"/>
    </source>
</evidence>
<dbReference type="EMBL" id="UYYB01135580">
    <property type="protein sequence ID" value="VDM85033.1"/>
    <property type="molecule type" value="Genomic_DNA"/>
</dbReference>
<dbReference type="AlphaFoldDB" id="A0A3P7JVE8"/>
<evidence type="ECO:0000256" key="3">
    <source>
        <dbReference type="ARBA" id="ARBA00022989"/>
    </source>
</evidence>
<evidence type="ECO:0008006" key="8">
    <source>
        <dbReference type="Google" id="ProtNLM"/>
    </source>
</evidence>
<keyword evidence="2 5" id="KW-0812">Transmembrane</keyword>
<dbReference type="GO" id="GO:0022857">
    <property type="term" value="F:transmembrane transporter activity"/>
    <property type="evidence" value="ECO:0007669"/>
    <property type="project" value="TreeGrafter"/>
</dbReference>
<organism evidence="6 7">
    <name type="scientific">Strongylus vulgaris</name>
    <name type="common">Blood worm</name>
    <dbReference type="NCBI Taxonomy" id="40348"/>
    <lineage>
        <taxon>Eukaryota</taxon>
        <taxon>Metazoa</taxon>
        <taxon>Ecdysozoa</taxon>
        <taxon>Nematoda</taxon>
        <taxon>Chromadorea</taxon>
        <taxon>Rhabditida</taxon>
        <taxon>Rhabditina</taxon>
        <taxon>Rhabditomorpha</taxon>
        <taxon>Strongyloidea</taxon>
        <taxon>Strongylidae</taxon>
        <taxon>Strongylus</taxon>
    </lineage>
</organism>
<dbReference type="OrthoDB" id="419734at2759"/>
<feature type="transmembrane region" description="Helical" evidence="5">
    <location>
        <begin position="50"/>
        <end position="71"/>
    </location>
</feature>
<dbReference type="GO" id="GO:0016020">
    <property type="term" value="C:membrane"/>
    <property type="evidence" value="ECO:0007669"/>
    <property type="project" value="UniProtKB-SubCell"/>
</dbReference>
<feature type="transmembrane region" description="Helical" evidence="5">
    <location>
        <begin position="6"/>
        <end position="29"/>
    </location>
</feature>
<keyword evidence="3 5" id="KW-1133">Transmembrane helix</keyword>
<evidence type="ECO:0000313" key="7">
    <source>
        <dbReference type="Proteomes" id="UP000270094"/>
    </source>
</evidence>
<dbReference type="PANTHER" id="PTHR23507:SF1">
    <property type="entry name" value="FI18259P1-RELATED"/>
    <property type="match status" value="1"/>
</dbReference>
<protein>
    <recommendedName>
        <fullName evidence="8">Major facilitator superfamily (MFS) profile domain-containing protein</fullName>
    </recommendedName>
</protein>
<feature type="transmembrane region" description="Helical" evidence="5">
    <location>
        <begin position="77"/>
        <end position="98"/>
    </location>
</feature>
<comment type="subcellular location">
    <subcellularLocation>
        <location evidence="1">Membrane</location>
        <topology evidence="1">Multi-pass membrane protein</topology>
    </subcellularLocation>
</comment>
<dbReference type="PANTHER" id="PTHR23507">
    <property type="entry name" value="ZGC:174356"/>
    <property type="match status" value="1"/>
</dbReference>
<evidence type="ECO:0000256" key="2">
    <source>
        <dbReference type="ARBA" id="ARBA00022692"/>
    </source>
</evidence>
<keyword evidence="7" id="KW-1185">Reference proteome</keyword>
<evidence type="ECO:0000256" key="1">
    <source>
        <dbReference type="ARBA" id="ARBA00004141"/>
    </source>
</evidence>